<dbReference type="PANTHER" id="PTHR21245">
    <property type="entry name" value="HETEROGENEOUS NUCLEAR RIBONUCLEOPROTEIN"/>
    <property type="match status" value="1"/>
</dbReference>
<dbReference type="SUPFAM" id="SSF54928">
    <property type="entry name" value="RNA-binding domain, RBD"/>
    <property type="match status" value="1"/>
</dbReference>
<dbReference type="SMART" id="SM00360">
    <property type="entry name" value="RRM"/>
    <property type="match status" value="1"/>
</dbReference>
<gene>
    <name evidence="4" type="primary">Rsf1</name>
    <name evidence="4" type="ORF">T4B_4224</name>
</gene>
<reference evidence="4 5" key="1">
    <citation type="submission" date="2015-01" db="EMBL/GenBank/DDBJ databases">
        <title>Evolution of Trichinella species and genotypes.</title>
        <authorList>
            <person name="Korhonen P.K."/>
            <person name="Edoardo P."/>
            <person name="Giuseppe L.R."/>
            <person name="Gasser R.B."/>
        </authorList>
    </citation>
    <scope>NUCLEOTIDE SEQUENCE [LARGE SCALE GENOMIC DNA]</scope>
    <source>
        <strain evidence="4">ISS588</strain>
    </source>
</reference>
<evidence type="ECO:0000256" key="1">
    <source>
        <dbReference type="ARBA" id="ARBA00022884"/>
    </source>
</evidence>
<feature type="domain" description="RRM" evidence="3">
    <location>
        <begin position="47"/>
        <end position="120"/>
    </location>
</feature>
<comment type="caution">
    <text evidence="4">The sequence shown here is derived from an EMBL/GenBank/DDBJ whole genome shotgun (WGS) entry which is preliminary data.</text>
</comment>
<dbReference type="PROSITE" id="PS50102">
    <property type="entry name" value="RRM"/>
    <property type="match status" value="1"/>
</dbReference>
<dbReference type="EMBL" id="JYDS01000143">
    <property type="protein sequence ID" value="KRZ23488.1"/>
    <property type="molecule type" value="Genomic_DNA"/>
</dbReference>
<evidence type="ECO:0000259" key="3">
    <source>
        <dbReference type="PROSITE" id="PS50102"/>
    </source>
</evidence>
<name>A0A0V1IL24_TRIPS</name>
<dbReference type="CDD" id="cd00590">
    <property type="entry name" value="RRM_SF"/>
    <property type="match status" value="1"/>
</dbReference>
<keyword evidence="1 2" id="KW-0694">RNA-binding</keyword>
<evidence type="ECO:0000256" key="2">
    <source>
        <dbReference type="PROSITE-ProRule" id="PRU00176"/>
    </source>
</evidence>
<organism evidence="4 5">
    <name type="scientific">Trichinella pseudospiralis</name>
    <name type="common">Parasitic roundworm</name>
    <dbReference type="NCBI Taxonomy" id="6337"/>
    <lineage>
        <taxon>Eukaryota</taxon>
        <taxon>Metazoa</taxon>
        <taxon>Ecdysozoa</taxon>
        <taxon>Nematoda</taxon>
        <taxon>Enoplea</taxon>
        <taxon>Dorylaimia</taxon>
        <taxon>Trichinellida</taxon>
        <taxon>Trichinellidae</taxon>
        <taxon>Trichinella</taxon>
    </lineage>
</organism>
<dbReference type="Proteomes" id="UP000054805">
    <property type="component" value="Unassembled WGS sequence"/>
</dbReference>
<dbReference type="AlphaFoldDB" id="A0A0V1IL24"/>
<dbReference type="InterPro" id="IPR000504">
    <property type="entry name" value="RRM_dom"/>
</dbReference>
<dbReference type="InterPro" id="IPR012677">
    <property type="entry name" value="Nucleotide-bd_a/b_plait_sf"/>
</dbReference>
<dbReference type="GO" id="GO:0003723">
    <property type="term" value="F:RNA binding"/>
    <property type="evidence" value="ECO:0007669"/>
    <property type="project" value="UniProtKB-UniRule"/>
</dbReference>
<proteinExistence type="predicted"/>
<keyword evidence="5" id="KW-1185">Reference proteome</keyword>
<evidence type="ECO:0000313" key="4">
    <source>
        <dbReference type="EMBL" id="KRZ23488.1"/>
    </source>
</evidence>
<sequence>MLLDFEYFFYTFNKLRRNTHGMNFSEGEESSSNKLYQGDNHNAVKEATIFVGNLNGCIMRVDLANHFQKFGKIVSIVLPMNRPFYAFIQFSKAEEAKAALKHGLRQNVRGCNLRVDKIRPRY</sequence>
<accession>A0A0V1IL24</accession>
<dbReference type="Gene3D" id="3.30.70.330">
    <property type="match status" value="1"/>
</dbReference>
<evidence type="ECO:0000313" key="5">
    <source>
        <dbReference type="Proteomes" id="UP000054805"/>
    </source>
</evidence>
<dbReference type="InterPro" id="IPR035979">
    <property type="entry name" value="RBD_domain_sf"/>
</dbReference>
<protein>
    <submittedName>
        <fullName evidence="4">RNA-binding protein Rsf1</fullName>
    </submittedName>
</protein>
<dbReference type="Pfam" id="PF00076">
    <property type="entry name" value="RRM_1"/>
    <property type="match status" value="1"/>
</dbReference>